<dbReference type="Pfam" id="PF00003">
    <property type="entry name" value="7tm_3"/>
    <property type="match status" value="1"/>
</dbReference>
<evidence type="ECO:0000256" key="8">
    <source>
        <dbReference type="ARBA" id="ARBA00023170"/>
    </source>
</evidence>
<dbReference type="CDD" id="cd15283">
    <property type="entry name" value="7tmC_V2R_pheromone"/>
    <property type="match status" value="1"/>
</dbReference>
<dbReference type="PROSITE" id="PS50259">
    <property type="entry name" value="G_PROTEIN_RECEP_F3_4"/>
    <property type="match status" value="1"/>
</dbReference>
<feature type="transmembrane region" description="Helical" evidence="11">
    <location>
        <begin position="440"/>
        <end position="461"/>
    </location>
</feature>
<dbReference type="InterPro" id="IPR017978">
    <property type="entry name" value="GPCR_3_C"/>
</dbReference>
<gene>
    <name evidence="13" type="ORF">XELAEV_18004472mg</name>
</gene>
<keyword evidence="5 11" id="KW-1133">Transmembrane helix</keyword>
<dbReference type="Gene3D" id="3.40.50.2300">
    <property type="match status" value="2"/>
</dbReference>
<keyword evidence="4" id="KW-0732">Signal</keyword>
<evidence type="ECO:0000259" key="12">
    <source>
        <dbReference type="PROSITE" id="PS50259"/>
    </source>
</evidence>
<dbReference type="PANTHER" id="PTHR24061:SF564">
    <property type="entry name" value="METABOTROPIC GLUTAMATE RECEPTOR 1"/>
    <property type="match status" value="1"/>
</dbReference>
<keyword evidence="7 11" id="KW-0472">Membrane</keyword>
<dbReference type="PRINTS" id="PR00248">
    <property type="entry name" value="GPCRMGR"/>
</dbReference>
<feature type="transmembrane region" description="Helical" evidence="11">
    <location>
        <begin position="630"/>
        <end position="650"/>
    </location>
</feature>
<dbReference type="FunFam" id="2.10.50.30:FF:000003">
    <property type="entry name" value="Vomeronasal 2, receptor 120"/>
    <property type="match status" value="1"/>
</dbReference>
<dbReference type="Pfam" id="PF07562">
    <property type="entry name" value="NCD3G"/>
    <property type="match status" value="1"/>
</dbReference>
<feature type="transmembrane region" description="Helical" evidence="11">
    <location>
        <begin position="662"/>
        <end position="685"/>
    </location>
</feature>
<keyword evidence="6" id="KW-0297">G-protein coupled receptor</keyword>
<keyword evidence="9" id="KW-0325">Glycoprotein</keyword>
<reference evidence="13" key="1">
    <citation type="submission" date="2016-05" db="EMBL/GenBank/DDBJ databases">
        <title>WGS assembly of Xenopus laevis.</title>
        <authorList>
            <person name="Session A."/>
            <person name="Uno Y."/>
            <person name="Kwon T."/>
            <person name="Chapman J."/>
            <person name="Toyoda A."/>
            <person name="Takahashi S."/>
            <person name="Fukui A."/>
            <person name="Hikosaka A."/>
            <person name="Putnam N."/>
            <person name="Stites J."/>
            <person name="Van Heeringen S."/>
            <person name="Quigley I."/>
            <person name="Heinz S."/>
            <person name="Hellsten U."/>
            <person name="Lyons J."/>
            <person name="Suzuki A."/>
            <person name="Kondo M."/>
            <person name="Ogino H."/>
            <person name="Ochi H."/>
            <person name="Bogdanovic O."/>
            <person name="Lister R."/>
            <person name="Georgiou G."/>
            <person name="Paranjpe S."/>
            <person name="Van Kruijsbergen I."/>
            <person name="Mozaffari S."/>
            <person name="Shu S."/>
            <person name="Schmutz J."/>
            <person name="Jenkins J."/>
            <person name="Grimwood J."/>
            <person name="Carlson J."/>
            <person name="Mitros T."/>
            <person name="Simakov O."/>
            <person name="Heald R."/>
            <person name="Miller K."/>
            <person name="Haudenschild C."/>
            <person name="Kuroki Y."/>
            <person name="Tanaka T."/>
            <person name="Michiue T."/>
            <person name="Watanabe M."/>
            <person name="Kinoshita T."/>
            <person name="Ohta Y."/>
            <person name="Mawaribuchi S."/>
            <person name="Suzuki Y."/>
            <person name="Haramoto Y."/>
            <person name="Yamamoto T."/>
            <person name="Takagi C."/>
            <person name="Kitzman J."/>
            <person name="Shendure J."/>
            <person name="Nakayama T."/>
            <person name="Izutsu Y."/>
            <person name="Robert J."/>
            <person name="Dichmann D."/>
            <person name="Flajnik M."/>
            <person name="Houston D."/>
            <person name="Marcotte E."/>
            <person name="Wallingford J."/>
            <person name="Ito Y."/>
            <person name="Asashima M."/>
            <person name="Ueno N."/>
            <person name="Matsuda Y."/>
            <person name="Jan Veenstra G."/>
            <person name="Fujiyama A."/>
            <person name="Harland R."/>
            <person name="Taira M."/>
            <person name="Rokhsar D.S."/>
        </authorList>
    </citation>
    <scope>NUCLEOTIDE SEQUENCE</scope>
    <source>
        <strain evidence="13">J</strain>
        <tissue evidence="13">Blood</tissue>
    </source>
</reference>
<dbReference type="GO" id="GO:0005886">
    <property type="term" value="C:plasma membrane"/>
    <property type="evidence" value="ECO:0007669"/>
    <property type="project" value="UniProtKB-SubCell"/>
</dbReference>
<dbReference type="InterPro" id="IPR011500">
    <property type="entry name" value="GPCR_3_9-Cys_dom"/>
</dbReference>
<evidence type="ECO:0000256" key="7">
    <source>
        <dbReference type="ARBA" id="ARBA00023136"/>
    </source>
</evidence>
<evidence type="ECO:0000256" key="11">
    <source>
        <dbReference type="SAM" id="Phobius"/>
    </source>
</evidence>
<dbReference type="InterPro" id="IPR004073">
    <property type="entry name" value="GPCR_3_vmron_rcpt_2"/>
</dbReference>
<feature type="transmembrane region" description="Helical" evidence="11">
    <location>
        <begin position="542"/>
        <end position="568"/>
    </location>
</feature>
<dbReference type="InterPro" id="IPR000068">
    <property type="entry name" value="GPCR_3_Ca_sens_rcpt-rel"/>
</dbReference>
<proteinExistence type="predicted"/>
<dbReference type="InterPro" id="IPR000337">
    <property type="entry name" value="GPCR_3"/>
</dbReference>
<keyword evidence="8" id="KW-0675">Receptor</keyword>
<evidence type="ECO:0000313" key="13">
    <source>
        <dbReference type="EMBL" id="OCT56733.1"/>
    </source>
</evidence>
<evidence type="ECO:0000256" key="10">
    <source>
        <dbReference type="ARBA" id="ARBA00023224"/>
    </source>
</evidence>
<dbReference type="PANTHER" id="PTHR24061">
    <property type="entry name" value="CALCIUM-SENSING RECEPTOR-RELATED"/>
    <property type="match status" value="1"/>
</dbReference>
<sequence length="701" mass="79705">MKGLVHAAHNLAKAITVASQIETAVAEAAGNISYGATDPVLKDRALYPYYFSTGPNDYIQHVAIAELVEHFGWTWVIILQADDALGEKESQNLSNEITKHGACVDFIATLTDHKNTNTKTLERIQKSTAEVVILSGELFHTAPLLVLVEEMINNKTLVIPVTWVSIYTMFLFNGSLQFKEIIIMTDYTAKFNTHVMAIEEDMLLKDLLTIDTTCLTHDKEKDDLFQRIYKYVYRNCSKLKLFPRVFYPSQRVLRAVKGLAHEAHNLLSTYHNKDIHENIPRKELHRYLRNVRFNERRGREIAFNELMKSPVHYIIYTLYNDKNFIIDEIEVGRYFWSESGSSLVIDTQKIIWKRKSNNQTLKSQCSPNCPPGYRKLLRERAPPCCYVCARFSEGEISNITDMENCLKCGDYEWPNPNKTVCIEKPIEFLSYSDDSLTLTFIVHSLVFFIIAAVILGIFIKFRDTPVVKANNHILSFILLVSIKLSYLSAFLFLGQPIDVTCIFRQTSFGITFSMAVSSVLAKTTMVYFAFKATKPGSPWRNWVGAKVAYCIVFVCSIIQILISVIWLATSPPFVELNLLSEPGKIIIQCNEGSVVAFYIVLSYMGLLASVSFIVAFLARTLPDSFNEAKYITFSMLLFCSVWITMIPAYLSTKGKYMVAVEIFAIISSSSGLLFCIFLPKCYIILLKPEMNTKKYLLGKNK</sequence>
<dbReference type="InterPro" id="IPR038550">
    <property type="entry name" value="GPCR_3_9-Cys_sf"/>
</dbReference>
<dbReference type="InterPro" id="IPR001828">
    <property type="entry name" value="ANF_lig-bd_rcpt"/>
</dbReference>
<dbReference type="SUPFAM" id="SSF53822">
    <property type="entry name" value="Periplasmic binding protein-like I"/>
    <property type="match status" value="1"/>
</dbReference>
<feature type="transmembrane region" description="Helical" evidence="11">
    <location>
        <begin position="506"/>
        <end position="530"/>
    </location>
</feature>
<evidence type="ECO:0000256" key="1">
    <source>
        <dbReference type="ARBA" id="ARBA00004651"/>
    </source>
</evidence>
<dbReference type="GO" id="GO:0004930">
    <property type="term" value="F:G protein-coupled receptor activity"/>
    <property type="evidence" value="ECO:0007669"/>
    <property type="project" value="UniProtKB-KW"/>
</dbReference>
<dbReference type="PROSITE" id="PS00981">
    <property type="entry name" value="G_PROTEIN_RECEP_F3_3"/>
    <property type="match status" value="1"/>
</dbReference>
<feature type="domain" description="G-protein coupled receptors family 3 profile" evidence="12">
    <location>
        <begin position="436"/>
        <end position="700"/>
    </location>
</feature>
<dbReference type="InterPro" id="IPR017979">
    <property type="entry name" value="GPCR_3_CS"/>
</dbReference>
<evidence type="ECO:0000256" key="5">
    <source>
        <dbReference type="ARBA" id="ARBA00022989"/>
    </source>
</evidence>
<evidence type="ECO:0000256" key="2">
    <source>
        <dbReference type="ARBA" id="ARBA00022475"/>
    </source>
</evidence>
<dbReference type="PRINTS" id="PR01535">
    <property type="entry name" value="VOMERONASL2R"/>
</dbReference>
<dbReference type="Pfam" id="PF01094">
    <property type="entry name" value="ANF_receptor"/>
    <property type="match status" value="1"/>
</dbReference>
<name>A0A974GZN3_XENLA</name>
<evidence type="ECO:0000256" key="3">
    <source>
        <dbReference type="ARBA" id="ARBA00022692"/>
    </source>
</evidence>
<evidence type="ECO:0000256" key="6">
    <source>
        <dbReference type="ARBA" id="ARBA00023040"/>
    </source>
</evidence>
<dbReference type="AlphaFoldDB" id="A0A974GZN3"/>
<protein>
    <recommendedName>
        <fullName evidence="12">G-protein coupled receptors family 3 profile domain-containing protein</fullName>
    </recommendedName>
</protein>
<accession>A0A974GZN3</accession>
<organism evidence="13">
    <name type="scientific">Xenopus laevis</name>
    <name type="common">African clawed frog</name>
    <dbReference type="NCBI Taxonomy" id="8355"/>
    <lineage>
        <taxon>Eukaryota</taxon>
        <taxon>Metazoa</taxon>
        <taxon>Chordata</taxon>
        <taxon>Craniata</taxon>
        <taxon>Vertebrata</taxon>
        <taxon>Euteleostomi</taxon>
        <taxon>Amphibia</taxon>
        <taxon>Batrachia</taxon>
        <taxon>Anura</taxon>
        <taxon>Pipoidea</taxon>
        <taxon>Pipidae</taxon>
        <taxon>Xenopodinae</taxon>
        <taxon>Xenopus</taxon>
        <taxon>Xenopus</taxon>
    </lineage>
</organism>
<feature type="transmembrane region" description="Helical" evidence="11">
    <location>
        <begin position="473"/>
        <end position="494"/>
    </location>
</feature>
<feature type="transmembrane region" description="Helical" evidence="11">
    <location>
        <begin position="595"/>
        <end position="618"/>
    </location>
</feature>
<comment type="subcellular location">
    <subcellularLocation>
        <location evidence="1">Cell membrane</location>
        <topology evidence="1">Multi-pass membrane protein</topology>
    </subcellularLocation>
</comment>
<evidence type="ECO:0000256" key="4">
    <source>
        <dbReference type="ARBA" id="ARBA00022729"/>
    </source>
</evidence>
<dbReference type="Gene3D" id="2.10.50.30">
    <property type="entry name" value="GPCR, family 3, nine cysteines domain"/>
    <property type="match status" value="1"/>
</dbReference>
<dbReference type="InterPro" id="IPR028082">
    <property type="entry name" value="Peripla_BP_I"/>
</dbReference>
<dbReference type="Proteomes" id="UP000694892">
    <property type="component" value="Unassembled WGS sequence"/>
</dbReference>
<keyword evidence="3 11" id="KW-0812">Transmembrane</keyword>
<dbReference type="EMBL" id="KV467251">
    <property type="protein sequence ID" value="OCT56733.1"/>
    <property type="molecule type" value="Genomic_DNA"/>
</dbReference>
<evidence type="ECO:0000256" key="9">
    <source>
        <dbReference type="ARBA" id="ARBA00023180"/>
    </source>
</evidence>
<keyword evidence="2" id="KW-1003">Cell membrane</keyword>
<keyword evidence="10" id="KW-0807">Transducer</keyword>